<comment type="subunit">
    <text evidence="11">Forms a complex with SecF. Part of the essential Sec protein translocation apparatus which comprises SecA, SecYEG and auxiliary proteins SecDF-YajC and YidC.</text>
</comment>
<sequence>MNRYPLWKYLLLLFVLAAGVLYALPNLYGEQPAVQVSNAGGDAATQALVQRVRSTLTDADAAPEDITLEEGRLLALYKSTEAQLRAAGVLKRQLGNDYTVALNLAPSTPDWLRAVGAEPMALGLDLRGGVHFLLEVDMETVFNETYDRYARDIPRFLRDESIRYSRASREGDSVRLQFPNAQGLNEAQDALGGEFDVLRFNEAPDADNTLVATLTETEQQRITDFALQQNLTTLRNRVNELGVAEPLVQRQGESRIVVELPGVQDTAEAKRLLGKTATLEYRLVAQGQDAQAAERSGNVPAGTELYKTRDGRPILLEQDVIASGDQLVDASSGFDQQSGSPAVFVTLDGQAASKMFDTTSAHVGDPMAVLFIENRIDTRYENGEEIRERKKVEEVISVANIRSAFGKRFQTTGLERGEAHDLALLLRAGALAAPVNIVEERTIGPSLGADNIAQGRLAVIVGFVLVIAFMAIYYRGFGLFANAALLMNLVLIVALLSLLQATLTLPGIAGIVLTVGMAVDANVLIFERIREELGAGNTPQSAIKSGYDKAFSSIADANVTTLIAAIVLFGFGTGPIKGFAVTLSLGIITSMFTAIVGTRAIANLVYGRKRRLQKLSI</sequence>
<dbReference type="EMBL" id="AFNV02000001">
    <property type="protein sequence ID" value="ERJ20713.1"/>
    <property type="molecule type" value="Genomic_DNA"/>
</dbReference>
<dbReference type="Gene3D" id="3.30.1360.200">
    <property type="match status" value="1"/>
</dbReference>
<protein>
    <recommendedName>
        <fullName evidence="10 11">Protein translocase subunit SecD</fullName>
    </recommendedName>
</protein>
<evidence type="ECO:0000256" key="2">
    <source>
        <dbReference type="ARBA" id="ARBA00022448"/>
    </source>
</evidence>
<evidence type="ECO:0000256" key="3">
    <source>
        <dbReference type="ARBA" id="ARBA00022475"/>
    </source>
</evidence>
<evidence type="ECO:0000259" key="15">
    <source>
        <dbReference type="Pfam" id="PF22599"/>
    </source>
</evidence>
<evidence type="ECO:0000313" key="16">
    <source>
        <dbReference type="EMBL" id="ERJ20713.1"/>
    </source>
</evidence>
<keyword evidence="2 11" id="KW-0813">Transport</keyword>
<evidence type="ECO:0000256" key="7">
    <source>
        <dbReference type="ARBA" id="ARBA00023010"/>
    </source>
</evidence>
<reference evidence="16 17" key="1">
    <citation type="journal article" date="2011" name="J. Bacteriol.">
        <title>Genome sequence of Salinisphaera shabanensis, a gammaproteobacterium from the harsh, variable environment of the brine-seawater interface of the Shaban Deep in the Red Sea.</title>
        <authorList>
            <person name="Antunes A."/>
            <person name="Alam I."/>
            <person name="Bajic V.B."/>
            <person name="Stingl U."/>
        </authorList>
    </citation>
    <scope>NUCLEOTIDE SEQUENCE [LARGE SCALE GENOMIC DNA]</scope>
    <source>
        <strain evidence="16 17">E1L3A</strain>
    </source>
</reference>
<evidence type="ECO:0000259" key="13">
    <source>
        <dbReference type="Pfam" id="PF13721"/>
    </source>
</evidence>
<feature type="domain" description="Protein export membrane protein SecD/SecF C-terminal" evidence="12">
    <location>
        <begin position="435"/>
        <end position="601"/>
    </location>
</feature>
<dbReference type="GO" id="GO:0065002">
    <property type="term" value="P:intracellular protein transmembrane transport"/>
    <property type="evidence" value="ECO:0007669"/>
    <property type="project" value="UniProtKB-UniRule"/>
</dbReference>
<feature type="domain" description="SecDF P1 head subdomain" evidence="15">
    <location>
        <begin position="304"/>
        <end position="433"/>
    </location>
</feature>
<dbReference type="Proteomes" id="UP000006242">
    <property type="component" value="Unassembled WGS sequence"/>
</dbReference>
<dbReference type="Pfam" id="PF02355">
    <property type="entry name" value="SecD_SecF_C"/>
    <property type="match status" value="1"/>
</dbReference>
<keyword evidence="3 11" id="KW-1003">Cell membrane</keyword>
<dbReference type="SUPFAM" id="SSF82866">
    <property type="entry name" value="Multidrug efflux transporter AcrB transmembrane domain"/>
    <property type="match status" value="1"/>
</dbReference>
<evidence type="ECO:0000256" key="1">
    <source>
        <dbReference type="ARBA" id="ARBA00004651"/>
    </source>
</evidence>
<dbReference type="Gene3D" id="1.20.1640.10">
    <property type="entry name" value="Multidrug efflux transporter AcrB transmembrane domain"/>
    <property type="match status" value="1"/>
</dbReference>
<dbReference type="InterPro" id="IPR022813">
    <property type="entry name" value="SecD/SecF_arch_bac"/>
</dbReference>
<evidence type="ECO:0000256" key="4">
    <source>
        <dbReference type="ARBA" id="ARBA00022692"/>
    </source>
</evidence>
<name>U2G3L3_9GAMM</name>
<dbReference type="NCBIfam" id="TIGR01129">
    <property type="entry name" value="secD"/>
    <property type="match status" value="1"/>
</dbReference>
<feature type="domain" description="SecD export protein N-terminal TM" evidence="13">
    <location>
        <begin position="1"/>
        <end position="102"/>
    </location>
</feature>
<evidence type="ECO:0000259" key="14">
    <source>
        <dbReference type="Pfam" id="PF21760"/>
    </source>
</evidence>
<comment type="function">
    <text evidence="11">Part of the Sec protein translocase complex. Interacts with the SecYEG preprotein conducting channel. SecDF uses the proton motive force (PMF) to complete protein translocation after the ATP-dependent function of SecA.</text>
</comment>
<dbReference type="OrthoDB" id="9805019at2"/>
<feature type="transmembrane region" description="Helical" evidence="11">
    <location>
        <begin position="479"/>
        <end position="499"/>
    </location>
</feature>
<dbReference type="FunFam" id="3.30.70.3400:FF:000003">
    <property type="entry name" value="Preprotein translocase subunit SecD"/>
    <property type="match status" value="1"/>
</dbReference>
<dbReference type="GO" id="GO:0043952">
    <property type="term" value="P:protein transport by the Sec complex"/>
    <property type="evidence" value="ECO:0007669"/>
    <property type="project" value="UniProtKB-UniRule"/>
</dbReference>
<comment type="caution">
    <text evidence="11">Lacks conserved residue(s) required for the propagation of feature annotation.</text>
</comment>
<gene>
    <name evidence="11 16" type="primary">secD</name>
    <name evidence="16" type="ORF">SSPSH_000050</name>
</gene>
<evidence type="ECO:0000259" key="12">
    <source>
        <dbReference type="Pfam" id="PF02355"/>
    </source>
</evidence>
<dbReference type="GO" id="GO:0015450">
    <property type="term" value="F:protein-transporting ATPase activity"/>
    <property type="evidence" value="ECO:0007669"/>
    <property type="project" value="InterPro"/>
</dbReference>
<dbReference type="GO" id="GO:0006605">
    <property type="term" value="P:protein targeting"/>
    <property type="evidence" value="ECO:0007669"/>
    <property type="project" value="UniProtKB-UniRule"/>
</dbReference>
<dbReference type="AlphaFoldDB" id="U2G3L3"/>
<feature type="domain" description="Protein translocase subunit SecDF P1" evidence="14">
    <location>
        <begin position="227"/>
        <end position="285"/>
    </location>
</feature>
<keyword evidence="17" id="KW-1185">Reference proteome</keyword>
<dbReference type="Pfam" id="PF22599">
    <property type="entry name" value="SecDF_P1_head"/>
    <property type="match status" value="1"/>
</dbReference>
<keyword evidence="7 11" id="KW-0811">Translocation</keyword>
<evidence type="ECO:0000256" key="11">
    <source>
        <dbReference type="HAMAP-Rule" id="MF_01463"/>
    </source>
</evidence>
<evidence type="ECO:0000256" key="10">
    <source>
        <dbReference type="ARBA" id="ARBA00068220"/>
    </source>
</evidence>
<reference evidence="16 17" key="2">
    <citation type="journal article" date="2013" name="PLoS ONE">
        <title>INDIGO - INtegrated Data Warehouse of MIcrobial GenOmes with Examples from the Red Sea Extremophiles.</title>
        <authorList>
            <person name="Alam I."/>
            <person name="Antunes A."/>
            <person name="Kamau A.A."/>
            <person name="Ba Alawi W."/>
            <person name="Kalkatawi M."/>
            <person name="Stingl U."/>
            <person name="Bajic V.B."/>
        </authorList>
    </citation>
    <scope>NUCLEOTIDE SEQUENCE [LARGE SCALE GENOMIC DNA]</scope>
    <source>
        <strain evidence="16 17">E1L3A</strain>
    </source>
</reference>
<dbReference type="NCBIfam" id="TIGR00916">
    <property type="entry name" value="2A0604s01"/>
    <property type="match status" value="1"/>
</dbReference>
<dbReference type="InterPro" id="IPR027398">
    <property type="entry name" value="SecD-TM"/>
</dbReference>
<dbReference type="GO" id="GO:0005886">
    <property type="term" value="C:plasma membrane"/>
    <property type="evidence" value="ECO:0007669"/>
    <property type="project" value="UniProtKB-SubCell"/>
</dbReference>
<dbReference type="FunFam" id="3.30.1360.200:FF:000001">
    <property type="entry name" value="Protein translocase subunit SecD"/>
    <property type="match status" value="1"/>
</dbReference>
<dbReference type="STRING" id="1033802.SSPSH_000050"/>
<dbReference type="HAMAP" id="MF_01463_B">
    <property type="entry name" value="SecD_B"/>
    <property type="match status" value="1"/>
</dbReference>
<dbReference type="PANTHER" id="PTHR30081:SF1">
    <property type="entry name" value="PROTEIN TRANSLOCASE SUBUNIT SECD"/>
    <property type="match status" value="1"/>
</dbReference>
<keyword evidence="4 11" id="KW-0812">Transmembrane</keyword>
<evidence type="ECO:0000313" key="17">
    <source>
        <dbReference type="Proteomes" id="UP000006242"/>
    </source>
</evidence>
<dbReference type="InterPro" id="IPR022646">
    <property type="entry name" value="SecD/SecF_CS"/>
</dbReference>
<keyword evidence="6 11" id="KW-1133">Transmembrane helix</keyword>
<dbReference type="Pfam" id="PF07549">
    <property type="entry name" value="Sec_GG"/>
    <property type="match status" value="1"/>
</dbReference>
<dbReference type="InterPro" id="IPR005791">
    <property type="entry name" value="SecD"/>
</dbReference>
<comment type="caution">
    <text evidence="16">The sequence shown here is derived from an EMBL/GenBank/DDBJ whole genome shotgun (WGS) entry which is preliminary data.</text>
</comment>
<comment type="subcellular location">
    <subcellularLocation>
        <location evidence="1 11">Cell membrane</location>
        <topology evidence="1 11">Multi-pass membrane protein</topology>
    </subcellularLocation>
</comment>
<dbReference type="InterPro" id="IPR055344">
    <property type="entry name" value="SecD_SecF_C_bact"/>
</dbReference>
<dbReference type="RefSeq" id="WP_006913369.1">
    <property type="nucleotide sequence ID" value="NZ_AFNV02000001.1"/>
</dbReference>
<keyword evidence="5 11" id="KW-0653">Protein transport</keyword>
<dbReference type="InterPro" id="IPR048634">
    <property type="entry name" value="SecD_SecF_C"/>
</dbReference>
<evidence type="ECO:0000256" key="6">
    <source>
        <dbReference type="ARBA" id="ARBA00022989"/>
    </source>
</evidence>
<organism evidence="16 17">
    <name type="scientific">Salinisphaera shabanensis E1L3A</name>
    <dbReference type="NCBI Taxonomy" id="1033802"/>
    <lineage>
        <taxon>Bacteria</taxon>
        <taxon>Pseudomonadati</taxon>
        <taxon>Pseudomonadota</taxon>
        <taxon>Gammaproteobacteria</taxon>
        <taxon>Salinisphaerales</taxon>
        <taxon>Salinisphaeraceae</taxon>
        <taxon>Salinisphaera</taxon>
    </lineage>
</organism>
<dbReference type="Pfam" id="PF13721">
    <property type="entry name" value="SecD-TM1"/>
    <property type="match status" value="1"/>
</dbReference>
<dbReference type="eggNOG" id="COG0342">
    <property type="taxonomic scope" value="Bacteria"/>
</dbReference>
<comment type="similarity">
    <text evidence="9 11">Belongs to the SecD/SecF family. SecD subfamily.</text>
</comment>
<feature type="transmembrane region" description="Helical" evidence="11">
    <location>
        <begin position="455"/>
        <end position="474"/>
    </location>
</feature>
<dbReference type="InterPro" id="IPR048631">
    <property type="entry name" value="SecD_1st"/>
</dbReference>
<feature type="transmembrane region" description="Helical" evidence="11">
    <location>
        <begin position="550"/>
        <end position="571"/>
    </location>
</feature>
<feature type="transmembrane region" description="Helical" evidence="11">
    <location>
        <begin position="583"/>
        <end position="606"/>
    </location>
</feature>
<feature type="transmembrane region" description="Helical" evidence="11">
    <location>
        <begin position="505"/>
        <end position="529"/>
    </location>
</feature>
<accession>U2G3L3</accession>
<evidence type="ECO:0000256" key="5">
    <source>
        <dbReference type="ARBA" id="ARBA00022927"/>
    </source>
</evidence>
<dbReference type="Pfam" id="PF21760">
    <property type="entry name" value="SecD_1st"/>
    <property type="match status" value="1"/>
</dbReference>
<dbReference type="Gene3D" id="3.30.70.3400">
    <property type="match status" value="2"/>
</dbReference>
<dbReference type="InterPro" id="IPR054384">
    <property type="entry name" value="SecDF_P1_head"/>
</dbReference>
<proteinExistence type="inferred from homology"/>
<keyword evidence="8 11" id="KW-0472">Membrane</keyword>
<dbReference type="PANTHER" id="PTHR30081">
    <property type="entry name" value="PROTEIN-EXPORT MEMBRANE PROTEIN SEC"/>
    <property type="match status" value="1"/>
</dbReference>
<dbReference type="FunFam" id="1.20.1640.10:FF:000004">
    <property type="entry name" value="Protein translocase subunit SecD"/>
    <property type="match status" value="1"/>
</dbReference>
<evidence type="ECO:0000256" key="9">
    <source>
        <dbReference type="ARBA" id="ARBA00060774"/>
    </source>
</evidence>
<evidence type="ECO:0000256" key="8">
    <source>
        <dbReference type="ARBA" id="ARBA00023136"/>
    </source>
</evidence>